<proteinExistence type="predicted"/>
<gene>
    <name evidence="3" type="ORF">UFOPK3174_01551</name>
</gene>
<evidence type="ECO:0000256" key="1">
    <source>
        <dbReference type="SAM" id="Phobius"/>
    </source>
</evidence>
<keyword evidence="1" id="KW-1133">Transmembrane helix</keyword>
<dbReference type="AlphaFoldDB" id="A0A6J7APE8"/>
<organism evidence="3">
    <name type="scientific">freshwater metagenome</name>
    <dbReference type="NCBI Taxonomy" id="449393"/>
    <lineage>
        <taxon>unclassified sequences</taxon>
        <taxon>metagenomes</taxon>
        <taxon>ecological metagenomes</taxon>
    </lineage>
</organism>
<dbReference type="Gene3D" id="3.30.450.40">
    <property type="match status" value="1"/>
</dbReference>
<dbReference type="InterPro" id="IPR003018">
    <property type="entry name" value="GAF"/>
</dbReference>
<protein>
    <submittedName>
        <fullName evidence="3">Unannotated protein</fullName>
    </submittedName>
</protein>
<dbReference type="Pfam" id="PF13185">
    <property type="entry name" value="GAF_2"/>
    <property type="match status" value="1"/>
</dbReference>
<reference evidence="3" key="1">
    <citation type="submission" date="2020-05" db="EMBL/GenBank/DDBJ databases">
        <authorList>
            <person name="Chiriac C."/>
            <person name="Salcher M."/>
            <person name="Ghai R."/>
            <person name="Kavagutti S V."/>
        </authorList>
    </citation>
    <scope>NUCLEOTIDE SEQUENCE</scope>
</reference>
<dbReference type="InterPro" id="IPR029016">
    <property type="entry name" value="GAF-like_dom_sf"/>
</dbReference>
<name>A0A6J7APE8_9ZZZZ</name>
<sequence length="423" mass="47103">MSIKTVNKWILAVLSFLAIITFISLLLAHHYRNVQLRFFDVQLKSLGLSHQLSEGSDLLSNMVRTFAATGDPIYDELFTQEVNVTRSRDKAVLELRKLGATTNELALIEKAKLSSDELIKLENQAFKAGRSGNLELARQLVFGASYLNEKAKIMGQINEFQKNIELRLAEQVKQVKLRANISSILAFVMVFVMIVMGLIAQILFYSRKVVGPLVRLNDAVLDLSIQKRDAGLDVFNDGSEVSILAKAIKDFHWSAVLDSDLQQIRMRIAEITIELYSAHDLQELTQIAMANMSVFLGVHYGLLYVTEKNGQYLKLVGGYGLPIEDIGRNIHFGEGLVGQCATNKAPIQINKAPENYIKIVSATGSASPVCILIQPLILNQTVLGVIELAAFRQFDENDKLILSELSLALAMSIELLSHREILF</sequence>
<dbReference type="SUPFAM" id="SSF55781">
    <property type="entry name" value="GAF domain-like"/>
    <property type="match status" value="1"/>
</dbReference>
<evidence type="ECO:0000313" key="3">
    <source>
        <dbReference type="EMBL" id="CAB4833899.1"/>
    </source>
</evidence>
<keyword evidence="1" id="KW-0812">Transmembrane</keyword>
<feature type="transmembrane region" description="Helical" evidence="1">
    <location>
        <begin position="6"/>
        <end position="28"/>
    </location>
</feature>
<evidence type="ECO:0000259" key="2">
    <source>
        <dbReference type="Pfam" id="PF13185"/>
    </source>
</evidence>
<keyword evidence="1" id="KW-0472">Membrane</keyword>
<feature type="domain" description="GAF" evidence="2">
    <location>
        <begin position="278"/>
        <end position="413"/>
    </location>
</feature>
<feature type="transmembrane region" description="Helical" evidence="1">
    <location>
        <begin position="184"/>
        <end position="205"/>
    </location>
</feature>
<dbReference type="EMBL" id="CAFABH010000059">
    <property type="protein sequence ID" value="CAB4833899.1"/>
    <property type="molecule type" value="Genomic_DNA"/>
</dbReference>
<accession>A0A6J7APE8</accession>